<dbReference type="PRINTS" id="PR01438">
    <property type="entry name" value="UNVRSLSTRESS"/>
</dbReference>
<comment type="similarity">
    <text evidence="1">Belongs to the universal stress protein A family.</text>
</comment>
<proteinExistence type="inferred from homology"/>
<dbReference type="PANTHER" id="PTHR46268">
    <property type="entry name" value="STRESS RESPONSE PROTEIN NHAX"/>
    <property type="match status" value="1"/>
</dbReference>
<organism evidence="3 4">
    <name type="scientific">Caballeronia udeis</name>
    <dbReference type="NCBI Taxonomy" id="1232866"/>
    <lineage>
        <taxon>Bacteria</taxon>
        <taxon>Pseudomonadati</taxon>
        <taxon>Pseudomonadota</taxon>
        <taxon>Betaproteobacteria</taxon>
        <taxon>Burkholderiales</taxon>
        <taxon>Burkholderiaceae</taxon>
        <taxon>Caballeronia</taxon>
    </lineage>
</organism>
<evidence type="ECO:0000256" key="1">
    <source>
        <dbReference type="ARBA" id="ARBA00008791"/>
    </source>
</evidence>
<evidence type="ECO:0000259" key="2">
    <source>
        <dbReference type="Pfam" id="PF00582"/>
    </source>
</evidence>
<dbReference type="InterPro" id="IPR006015">
    <property type="entry name" value="Universal_stress_UspA"/>
</dbReference>
<sequence>MYTRILVPIDGSETSSHALGAALELAHEHDAELKPLYVVDVPQLMYSGPACDPSLVRDAFVKEGAQVLTDAAARMRRAGVKGSTLVVEVDPLGDDIAQRITAAANDFSADLVVMGTHGRRGWRRLVLGSVAERFLRISTRPVLLVPLNSADKKEPRSMSTPDIAGASL</sequence>
<name>A0A158GFW4_9BURK</name>
<dbReference type="Proteomes" id="UP000054683">
    <property type="component" value="Unassembled WGS sequence"/>
</dbReference>
<protein>
    <submittedName>
        <fullName evidence="3">UspA domain-containing protein</fullName>
    </submittedName>
</protein>
<dbReference type="OrthoDB" id="8547832at2"/>
<accession>A0A158GFW4</accession>
<dbReference type="InterPro" id="IPR006016">
    <property type="entry name" value="UspA"/>
</dbReference>
<dbReference type="CDD" id="cd00293">
    <property type="entry name" value="USP-like"/>
    <property type="match status" value="1"/>
</dbReference>
<dbReference type="PANTHER" id="PTHR46268:SF15">
    <property type="entry name" value="UNIVERSAL STRESS PROTEIN HP_0031"/>
    <property type="match status" value="1"/>
</dbReference>
<dbReference type="SUPFAM" id="SSF52402">
    <property type="entry name" value="Adenine nucleotide alpha hydrolases-like"/>
    <property type="match status" value="1"/>
</dbReference>
<dbReference type="AlphaFoldDB" id="A0A158GFW4"/>
<gene>
    <name evidence="3" type="ORF">AWB69_02471</name>
</gene>
<dbReference type="RefSeq" id="WP_062085131.1">
    <property type="nucleotide sequence ID" value="NZ_FCOK02000013.1"/>
</dbReference>
<dbReference type="EMBL" id="FCOK02000013">
    <property type="protein sequence ID" value="SAL30300.1"/>
    <property type="molecule type" value="Genomic_DNA"/>
</dbReference>
<dbReference type="InterPro" id="IPR014729">
    <property type="entry name" value="Rossmann-like_a/b/a_fold"/>
</dbReference>
<evidence type="ECO:0000313" key="4">
    <source>
        <dbReference type="Proteomes" id="UP000054683"/>
    </source>
</evidence>
<dbReference type="Gene3D" id="3.40.50.620">
    <property type="entry name" value="HUPs"/>
    <property type="match status" value="1"/>
</dbReference>
<evidence type="ECO:0000313" key="3">
    <source>
        <dbReference type="EMBL" id="SAL30300.1"/>
    </source>
</evidence>
<dbReference type="Pfam" id="PF00582">
    <property type="entry name" value="Usp"/>
    <property type="match status" value="1"/>
</dbReference>
<feature type="domain" description="UspA" evidence="2">
    <location>
        <begin position="1"/>
        <end position="146"/>
    </location>
</feature>
<reference evidence="3 4" key="1">
    <citation type="submission" date="2016-01" db="EMBL/GenBank/DDBJ databases">
        <authorList>
            <person name="Oliw E.H."/>
        </authorList>
    </citation>
    <scope>NUCLEOTIDE SEQUENCE [LARGE SCALE GENOMIC DNA]</scope>
    <source>
        <strain evidence="3">LMG 27134</strain>
    </source>
</reference>